<evidence type="ECO:0000313" key="2">
    <source>
        <dbReference type="EMBL" id="MFB2938825.1"/>
    </source>
</evidence>
<dbReference type="InterPro" id="IPR010985">
    <property type="entry name" value="Ribbon_hlx_hlx"/>
</dbReference>
<evidence type="ECO:0000259" key="1">
    <source>
        <dbReference type="Pfam" id="PF15919"/>
    </source>
</evidence>
<dbReference type="SUPFAM" id="SSF47598">
    <property type="entry name" value="Ribbon-helix-helix"/>
    <property type="match status" value="1"/>
</dbReference>
<gene>
    <name evidence="2" type="ORF">ACE1B6_26530</name>
</gene>
<proteinExistence type="predicted"/>
<dbReference type="SUPFAM" id="SSF143100">
    <property type="entry name" value="TTHA1013/TTHA0281-like"/>
    <property type="match status" value="1"/>
</dbReference>
<dbReference type="InterPro" id="IPR035069">
    <property type="entry name" value="TTHA1013/TTHA0281-like"/>
</dbReference>
<organism evidence="2 3">
    <name type="scientific">Floridaenema fluviatile BLCC-F154</name>
    <dbReference type="NCBI Taxonomy" id="3153640"/>
    <lineage>
        <taxon>Bacteria</taxon>
        <taxon>Bacillati</taxon>
        <taxon>Cyanobacteriota</taxon>
        <taxon>Cyanophyceae</taxon>
        <taxon>Oscillatoriophycideae</taxon>
        <taxon>Aerosakkonematales</taxon>
        <taxon>Aerosakkonemataceae</taxon>
        <taxon>Floridanema</taxon>
        <taxon>Floridanema fluviatile</taxon>
    </lineage>
</organism>
<comment type="caution">
    <text evidence="2">The sequence shown here is derived from an EMBL/GenBank/DDBJ whole genome shotgun (WGS) entry which is preliminary data.</text>
</comment>
<protein>
    <submittedName>
        <fullName evidence="2">Type II toxin-antitoxin system HicB family antitoxin</fullName>
    </submittedName>
</protein>
<dbReference type="PANTHER" id="PTHR34504">
    <property type="entry name" value="ANTITOXIN HICB"/>
    <property type="match status" value="1"/>
</dbReference>
<dbReference type="Pfam" id="PF15919">
    <property type="entry name" value="HicB_lk_antitox"/>
    <property type="match status" value="1"/>
</dbReference>
<dbReference type="InterPro" id="IPR013321">
    <property type="entry name" value="Arc_rbn_hlx_hlx"/>
</dbReference>
<dbReference type="Gene3D" id="3.30.160.250">
    <property type="match status" value="1"/>
</dbReference>
<sequence length="126" mass="14447">MKTLNQNNKQIEKQPLEYYLNLQYPVTLYPDPEGGYVAQIKDLPGCLTQGETLDETIANINEARELWIETAYESGDDIPLPSSEESYNGKLLLRMPKSLHRRLAEEAERENVSLNQYIVFLLSKVS</sequence>
<dbReference type="Proteomes" id="UP001576776">
    <property type="component" value="Unassembled WGS sequence"/>
</dbReference>
<keyword evidence="3" id="KW-1185">Reference proteome</keyword>
<evidence type="ECO:0000313" key="3">
    <source>
        <dbReference type="Proteomes" id="UP001576776"/>
    </source>
</evidence>
<dbReference type="InterPro" id="IPR031807">
    <property type="entry name" value="HicB-like"/>
</dbReference>
<dbReference type="InterPro" id="IPR051404">
    <property type="entry name" value="TA_system_antitoxin"/>
</dbReference>
<feature type="domain" description="HicB-like antitoxin of toxin-antitoxin system" evidence="1">
    <location>
        <begin position="24"/>
        <end position="119"/>
    </location>
</feature>
<accession>A0ABV4YJ02</accession>
<name>A0ABV4YJ02_9CYAN</name>
<dbReference type="PANTHER" id="PTHR34504:SF2">
    <property type="entry name" value="UPF0150 PROTEIN SSL0259"/>
    <property type="match status" value="1"/>
</dbReference>
<dbReference type="RefSeq" id="WP_413260300.1">
    <property type="nucleotide sequence ID" value="NZ_JBHFNS010000092.1"/>
</dbReference>
<dbReference type="EMBL" id="JBHFNS010000092">
    <property type="protein sequence ID" value="MFB2938825.1"/>
    <property type="molecule type" value="Genomic_DNA"/>
</dbReference>
<reference evidence="2 3" key="1">
    <citation type="submission" date="2024-09" db="EMBL/GenBank/DDBJ databases">
        <title>Floridaenema gen nov. (Aerosakkonemataceae, Aerosakkonematales ord. nov., Cyanobacteria) from benthic tropical and subtropical fresh waters, with the description of four new species.</title>
        <authorList>
            <person name="Moretto J.A."/>
            <person name="Berthold D.E."/>
            <person name="Lefler F.W."/>
            <person name="Huang I.-S."/>
            <person name="Laughinghouse H. IV."/>
        </authorList>
    </citation>
    <scope>NUCLEOTIDE SEQUENCE [LARGE SCALE GENOMIC DNA]</scope>
    <source>
        <strain evidence="2 3">BLCC-F154</strain>
    </source>
</reference>
<dbReference type="Gene3D" id="1.10.1220.10">
    <property type="entry name" value="Met repressor-like"/>
    <property type="match status" value="1"/>
</dbReference>